<keyword evidence="9" id="KW-1185">Reference proteome</keyword>
<dbReference type="NCBIfam" id="TIGR01933">
    <property type="entry name" value="hflK"/>
    <property type="match status" value="1"/>
</dbReference>
<comment type="subunit">
    <text evidence="6">HflC and HflK may interact to form a multimeric complex.</text>
</comment>
<dbReference type="PANTHER" id="PTHR43327:SF2">
    <property type="entry name" value="MODULATOR OF FTSH PROTEASE HFLK"/>
    <property type="match status" value="1"/>
</dbReference>
<dbReference type="Gene3D" id="3.30.479.30">
    <property type="entry name" value="Band 7 domain"/>
    <property type="match status" value="1"/>
</dbReference>
<dbReference type="SUPFAM" id="SSF117892">
    <property type="entry name" value="Band 7/SPFH domain"/>
    <property type="match status" value="1"/>
</dbReference>
<accession>A0ABU5L6I6</accession>
<evidence type="ECO:0000256" key="3">
    <source>
        <dbReference type="ARBA" id="ARBA00022692"/>
    </source>
</evidence>
<feature type="domain" description="Band 7" evidence="7">
    <location>
        <begin position="56"/>
        <end position="247"/>
    </location>
</feature>
<comment type="subcellular location">
    <subcellularLocation>
        <location evidence="1">Membrane</location>
        <topology evidence="1">Single-pass membrane protein</topology>
    </subcellularLocation>
</comment>
<reference evidence="8 9" key="1">
    <citation type="submission" date="2023-02" db="EMBL/GenBank/DDBJ databases">
        <title>Host association and intracellularity evolved multiple times independently in the Rickettsiales.</title>
        <authorList>
            <person name="Castelli M."/>
            <person name="Nardi T."/>
            <person name="Gammuto L."/>
            <person name="Bellinzona G."/>
            <person name="Sabaneyeva E."/>
            <person name="Potekhin A."/>
            <person name="Serra V."/>
            <person name="Petroni G."/>
            <person name="Sassera D."/>
        </authorList>
    </citation>
    <scope>NUCLEOTIDE SEQUENCE [LARGE SCALE GENOMIC DNA]</scope>
    <source>
        <strain evidence="8 9">BOD18</strain>
    </source>
</reference>
<keyword evidence="8" id="KW-0378">Hydrolase</keyword>
<evidence type="ECO:0000256" key="6">
    <source>
        <dbReference type="RuleBase" id="RU364113"/>
    </source>
</evidence>
<dbReference type="GO" id="GO:0008233">
    <property type="term" value="F:peptidase activity"/>
    <property type="evidence" value="ECO:0007669"/>
    <property type="project" value="UniProtKB-KW"/>
</dbReference>
<comment type="similarity">
    <text evidence="2 6">Belongs to the band 7/mec-2 family. HflK subfamily.</text>
</comment>
<evidence type="ECO:0000259" key="7">
    <source>
        <dbReference type="SMART" id="SM00244"/>
    </source>
</evidence>
<dbReference type="InterPro" id="IPR036013">
    <property type="entry name" value="Band_7/SPFH_dom_sf"/>
</dbReference>
<dbReference type="InterPro" id="IPR050710">
    <property type="entry name" value="Band7/mec-2_domain"/>
</dbReference>
<evidence type="ECO:0000256" key="2">
    <source>
        <dbReference type="ARBA" id="ARBA00006971"/>
    </source>
</evidence>
<organism evidence="8 9">
    <name type="scientific">Candidatus Cyrtobacter comes</name>
    <dbReference type="NCBI Taxonomy" id="675776"/>
    <lineage>
        <taxon>Bacteria</taxon>
        <taxon>Pseudomonadati</taxon>
        <taxon>Pseudomonadota</taxon>
        <taxon>Alphaproteobacteria</taxon>
        <taxon>Rickettsiales</taxon>
        <taxon>Candidatus Midichloriaceae</taxon>
        <taxon>Candidatus Cyrtobacter</taxon>
    </lineage>
</organism>
<dbReference type="EMBL" id="JARGYT010000001">
    <property type="protein sequence ID" value="MDZ5761662.1"/>
    <property type="molecule type" value="Genomic_DNA"/>
</dbReference>
<keyword evidence="4 6" id="KW-1133">Transmembrane helix</keyword>
<keyword evidence="3 6" id="KW-0812">Transmembrane</keyword>
<dbReference type="SMART" id="SM00244">
    <property type="entry name" value="PHB"/>
    <property type="match status" value="1"/>
</dbReference>
<feature type="transmembrane region" description="Helical" evidence="6">
    <location>
        <begin position="40"/>
        <end position="61"/>
    </location>
</feature>
<dbReference type="PANTHER" id="PTHR43327">
    <property type="entry name" value="STOMATIN-LIKE PROTEIN 2, MITOCHONDRIAL"/>
    <property type="match status" value="1"/>
</dbReference>
<evidence type="ECO:0000256" key="1">
    <source>
        <dbReference type="ARBA" id="ARBA00004167"/>
    </source>
</evidence>
<dbReference type="InterPro" id="IPR001107">
    <property type="entry name" value="Band_7"/>
</dbReference>
<comment type="function">
    <text evidence="6">HflC and HflK could encode or regulate a protease.</text>
</comment>
<proteinExistence type="inferred from homology"/>
<dbReference type="Pfam" id="PF01145">
    <property type="entry name" value="Band_7"/>
    <property type="match status" value="1"/>
</dbReference>
<evidence type="ECO:0000256" key="4">
    <source>
        <dbReference type="ARBA" id="ARBA00022989"/>
    </source>
</evidence>
<evidence type="ECO:0000256" key="5">
    <source>
        <dbReference type="ARBA" id="ARBA00023136"/>
    </source>
</evidence>
<dbReference type="GO" id="GO:0006508">
    <property type="term" value="P:proteolysis"/>
    <property type="evidence" value="ECO:0007669"/>
    <property type="project" value="UniProtKB-KW"/>
</dbReference>
<evidence type="ECO:0000313" key="9">
    <source>
        <dbReference type="Proteomes" id="UP001293791"/>
    </source>
</evidence>
<dbReference type="CDD" id="cd03404">
    <property type="entry name" value="SPFH_HflK"/>
    <property type="match status" value="1"/>
</dbReference>
<dbReference type="RefSeq" id="WP_322497177.1">
    <property type="nucleotide sequence ID" value="NZ_JARGYT010000001.1"/>
</dbReference>
<keyword evidence="8" id="KW-0645">Protease</keyword>
<evidence type="ECO:0000313" key="8">
    <source>
        <dbReference type="EMBL" id="MDZ5761662.1"/>
    </source>
</evidence>
<sequence length="356" mass="40818">MSFDNPWKQPNKGASQERSENIISEIFKKRGERKKNTEKFFIWFTIIASLALWLSTGFYIINADEQGVVLRLGRFERISEPGLNYKIPYPIETVEKLSVTTINKEVIGIRQGGTDSFLEKQQVAGKISDVNLAREESQMLTGDENIMEMHFYFQWRIRDPKKYLFNIRDLPGESTPRAGAESAMRQVIGVTKLNEALSEQRRGIEKDAMELLQKMLDSYDAGIQIENLGILYSYVPLNVMDAYRDVQSAKANKEEFINQAYAYRNDLLPRTRGEADAIVMKAEAYKAKVVEEALGQAARFEKIYNEYKKFGQVAMDRMYIDTMSLVFKDLSKVIIDKSVASSALPVLQLSDFMKKE</sequence>
<name>A0ABU5L6I6_9RICK</name>
<dbReference type="Proteomes" id="UP001293791">
    <property type="component" value="Unassembled WGS sequence"/>
</dbReference>
<gene>
    <name evidence="8" type="ORF">Cyrtocomes_00018</name>
</gene>
<comment type="caution">
    <text evidence="8">The sequence shown here is derived from an EMBL/GenBank/DDBJ whole genome shotgun (WGS) entry which is preliminary data.</text>
</comment>
<dbReference type="InterPro" id="IPR010201">
    <property type="entry name" value="HflK"/>
</dbReference>
<protein>
    <recommendedName>
        <fullName evidence="6">Protein HflK</fullName>
    </recommendedName>
</protein>
<keyword evidence="5 6" id="KW-0472">Membrane</keyword>